<evidence type="ECO:0000259" key="5">
    <source>
        <dbReference type="PROSITE" id="PS50931"/>
    </source>
</evidence>
<dbReference type="GO" id="GO:0003700">
    <property type="term" value="F:DNA-binding transcription factor activity"/>
    <property type="evidence" value="ECO:0007669"/>
    <property type="project" value="InterPro"/>
</dbReference>
<comment type="caution">
    <text evidence="6">The sequence shown here is derived from an EMBL/GenBank/DDBJ whole genome shotgun (WGS) entry which is preliminary data.</text>
</comment>
<dbReference type="PANTHER" id="PTHR30118">
    <property type="entry name" value="HTH-TYPE TRANSCRIPTIONAL REGULATOR LEUO-RELATED"/>
    <property type="match status" value="1"/>
</dbReference>
<evidence type="ECO:0000256" key="3">
    <source>
        <dbReference type="ARBA" id="ARBA00023125"/>
    </source>
</evidence>
<keyword evidence="3" id="KW-0238">DNA-binding</keyword>
<dbReference type="AlphaFoldDB" id="A0AAW9PZH5"/>
<keyword evidence="7" id="KW-1185">Reference proteome</keyword>
<dbReference type="Gene3D" id="1.10.10.10">
    <property type="entry name" value="Winged helix-like DNA-binding domain superfamily/Winged helix DNA-binding domain"/>
    <property type="match status" value="1"/>
</dbReference>
<evidence type="ECO:0000313" key="6">
    <source>
        <dbReference type="EMBL" id="MEE3718397.1"/>
    </source>
</evidence>
<dbReference type="InterPro" id="IPR036390">
    <property type="entry name" value="WH_DNA-bd_sf"/>
</dbReference>
<proteinExistence type="inferred from homology"/>
<dbReference type="Proteomes" id="UP001333818">
    <property type="component" value="Unassembled WGS sequence"/>
</dbReference>
<dbReference type="PANTHER" id="PTHR30118:SF15">
    <property type="entry name" value="TRANSCRIPTIONAL REGULATORY PROTEIN"/>
    <property type="match status" value="1"/>
</dbReference>
<reference evidence="6" key="1">
    <citation type="submission" date="2024-01" db="EMBL/GenBank/DDBJ databases">
        <title>Bank of Algae and Cyanobacteria of the Azores (BACA) strain genomes.</title>
        <authorList>
            <person name="Luz R."/>
            <person name="Cordeiro R."/>
            <person name="Fonseca A."/>
            <person name="Goncalves V."/>
        </authorList>
    </citation>
    <scope>NUCLEOTIDE SEQUENCE</scope>
    <source>
        <strain evidence="6">BACA0141</strain>
    </source>
</reference>
<evidence type="ECO:0000313" key="7">
    <source>
        <dbReference type="Proteomes" id="UP001333818"/>
    </source>
</evidence>
<dbReference type="EMBL" id="JAZBJZ010000076">
    <property type="protein sequence ID" value="MEE3718397.1"/>
    <property type="molecule type" value="Genomic_DNA"/>
</dbReference>
<dbReference type="InterPro" id="IPR000847">
    <property type="entry name" value="LysR_HTH_N"/>
</dbReference>
<sequence>MNDIHHMNMAGVDLNLLVVFDALMQERNVTRAAMRIGLSQPATSSALARLRHLFDDPLLVKTPSGMQPTPKALQLSEVLRSALWQIQSAMTEPERFIPKTSERVFRLGMSDYAEMVFLPKLMQQLSHQAPHLQLQVRATDRQEVLTLLDEDRIDLAIGFHPQQAAWHQKQELFKERFVCVCRQNHPSVRSPLTLETYLAASHLLVSLREDPIGRIDRSLAEQNLQRHIALSIPHFLLTGFILAQTDLLAALPERLARVWMELQPLQVLPLPMPVSGFAVSMLWHAKNQNELGHTWLRSRFGQIAAVET</sequence>
<dbReference type="InterPro" id="IPR005119">
    <property type="entry name" value="LysR_subst-bd"/>
</dbReference>
<evidence type="ECO:0000256" key="1">
    <source>
        <dbReference type="ARBA" id="ARBA00009437"/>
    </source>
</evidence>
<name>A0AAW9PZH5_9CYAN</name>
<accession>A0AAW9PZH5</accession>
<dbReference type="Pfam" id="PF00126">
    <property type="entry name" value="HTH_1"/>
    <property type="match status" value="1"/>
</dbReference>
<gene>
    <name evidence="6" type="ORF">V2H45_16775</name>
</gene>
<dbReference type="SUPFAM" id="SSF53850">
    <property type="entry name" value="Periplasmic binding protein-like II"/>
    <property type="match status" value="1"/>
</dbReference>
<feature type="domain" description="HTH lysR-type" evidence="5">
    <location>
        <begin position="12"/>
        <end position="69"/>
    </location>
</feature>
<dbReference type="Gene3D" id="3.40.190.10">
    <property type="entry name" value="Periplasmic binding protein-like II"/>
    <property type="match status" value="2"/>
</dbReference>
<dbReference type="InterPro" id="IPR036388">
    <property type="entry name" value="WH-like_DNA-bd_sf"/>
</dbReference>
<evidence type="ECO:0000256" key="4">
    <source>
        <dbReference type="ARBA" id="ARBA00023163"/>
    </source>
</evidence>
<protein>
    <submittedName>
        <fullName evidence="6">LysR family transcriptional regulator</fullName>
    </submittedName>
</protein>
<dbReference type="GO" id="GO:0003677">
    <property type="term" value="F:DNA binding"/>
    <property type="evidence" value="ECO:0007669"/>
    <property type="project" value="UniProtKB-KW"/>
</dbReference>
<evidence type="ECO:0000256" key="2">
    <source>
        <dbReference type="ARBA" id="ARBA00023015"/>
    </source>
</evidence>
<dbReference type="Pfam" id="PF03466">
    <property type="entry name" value="LysR_substrate"/>
    <property type="match status" value="1"/>
</dbReference>
<dbReference type="SUPFAM" id="SSF46785">
    <property type="entry name" value="Winged helix' DNA-binding domain"/>
    <property type="match status" value="1"/>
</dbReference>
<keyword evidence="2" id="KW-0805">Transcription regulation</keyword>
<dbReference type="InterPro" id="IPR050389">
    <property type="entry name" value="LysR-type_TF"/>
</dbReference>
<dbReference type="InterPro" id="IPR037402">
    <property type="entry name" value="YidZ_PBP2"/>
</dbReference>
<dbReference type="RefSeq" id="WP_330484830.1">
    <property type="nucleotide sequence ID" value="NZ_JAZBJZ010000076.1"/>
</dbReference>
<keyword evidence="4" id="KW-0804">Transcription</keyword>
<dbReference type="CDD" id="cd08417">
    <property type="entry name" value="PBP2_Nitroaromatics_like"/>
    <property type="match status" value="1"/>
</dbReference>
<organism evidence="6 7">
    <name type="scientific">Tumidithrix elongata BACA0141</name>
    <dbReference type="NCBI Taxonomy" id="2716417"/>
    <lineage>
        <taxon>Bacteria</taxon>
        <taxon>Bacillati</taxon>
        <taxon>Cyanobacteriota</taxon>
        <taxon>Cyanophyceae</taxon>
        <taxon>Pseudanabaenales</taxon>
        <taxon>Pseudanabaenaceae</taxon>
        <taxon>Tumidithrix</taxon>
        <taxon>Tumidithrix elongata</taxon>
    </lineage>
</organism>
<dbReference type="PROSITE" id="PS50931">
    <property type="entry name" value="HTH_LYSR"/>
    <property type="match status" value="1"/>
</dbReference>
<comment type="similarity">
    <text evidence="1">Belongs to the LysR transcriptional regulatory family.</text>
</comment>